<proteinExistence type="predicted"/>
<dbReference type="EMBL" id="LAZR01029687">
    <property type="protein sequence ID" value="KKL58825.1"/>
    <property type="molecule type" value="Genomic_DNA"/>
</dbReference>
<organism evidence="1">
    <name type="scientific">marine sediment metagenome</name>
    <dbReference type="NCBI Taxonomy" id="412755"/>
    <lineage>
        <taxon>unclassified sequences</taxon>
        <taxon>metagenomes</taxon>
        <taxon>ecological metagenomes</taxon>
    </lineage>
</organism>
<gene>
    <name evidence="1" type="ORF">LCGC14_2221500</name>
</gene>
<feature type="non-terminal residue" evidence="1">
    <location>
        <position position="1"/>
    </location>
</feature>
<sequence length="41" mass="5017">SEKYESFNEEKVETSKIDFKKLYNLFFYFFYNSSSSLITKN</sequence>
<accession>A0A0F9FNF9</accession>
<reference evidence="1" key="1">
    <citation type="journal article" date="2015" name="Nature">
        <title>Complex archaea that bridge the gap between prokaryotes and eukaryotes.</title>
        <authorList>
            <person name="Spang A."/>
            <person name="Saw J.H."/>
            <person name="Jorgensen S.L."/>
            <person name="Zaremba-Niedzwiedzka K."/>
            <person name="Martijn J."/>
            <person name="Lind A.E."/>
            <person name="van Eijk R."/>
            <person name="Schleper C."/>
            <person name="Guy L."/>
            <person name="Ettema T.J."/>
        </authorList>
    </citation>
    <scope>NUCLEOTIDE SEQUENCE</scope>
</reference>
<evidence type="ECO:0000313" key="1">
    <source>
        <dbReference type="EMBL" id="KKL58825.1"/>
    </source>
</evidence>
<name>A0A0F9FNF9_9ZZZZ</name>
<dbReference type="AlphaFoldDB" id="A0A0F9FNF9"/>
<comment type="caution">
    <text evidence="1">The sequence shown here is derived from an EMBL/GenBank/DDBJ whole genome shotgun (WGS) entry which is preliminary data.</text>
</comment>
<protein>
    <submittedName>
        <fullName evidence="1">Uncharacterized protein</fullName>
    </submittedName>
</protein>